<proteinExistence type="predicted"/>
<organism evidence="1">
    <name type="scientific">marine sediment metagenome</name>
    <dbReference type="NCBI Taxonomy" id="412755"/>
    <lineage>
        <taxon>unclassified sequences</taxon>
        <taxon>metagenomes</taxon>
        <taxon>ecological metagenomes</taxon>
    </lineage>
</organism>
<gene>
    <name evidence="1" type="ORF">LCGC14_0155990</name>
</gene>
<evidence type="ECO:0000313" key="1">
    <source>
        <dbReference type="EMBL" id="KKN97480.1"/>
    </source>
</evidence>
<dbReference type="AlphaFoldDB" id="A0A0F9UWT2"/>
<accession>A0A0F9UWT2</accession>
<reference evidence="1" key="1">
    <citation type="journal article" date="2015" name="Nature">
        <title>Complex archaea that bridge the gap between prokaryotes and eukaryotes.</title>
        <authorList>
            <person name="Spang A."/>
            <person name="Saw J.H."/>
            <person name="Jorgensen S.L."/>
            <person name="Zaremba-Niedzwiedzka K."/>
            <person name="Martijn J."/>
            <person name="Lind A.E."/>
            <person name="van Eijk R."/>
            <person name="Schleper C."/>
            <person name="Guy L."/>
            <person name="Ettema T.J."/>
        </authorList>
    </citation>
    <scope>NUCLEOTIDE SEQUENCE</scope>
</reference>
<protein>
    <submittedName>
        <fullName evidence="1">Uncharacterized protein</fullName>
    </submittedName>
</protein>
<comment type="caution">
    <text evidence="1">The sequence shown here is derived from an EMBL/GenBank/DDBJ whole genome shotgun (WGS) entry which is preliminary data.</text>
</comment>
<name>A0A0F9UWT2_9ZZZZ</name>
<dbReference type="EMBL" id="LAZR01000057">
    <property type="protein sequence ID" value="KKN97480.1"/>
    <property type="molecule type" value="Genomic_DNA"/>
</dbReference>
<sequence length="164" mass="18157">MNINETELAKARAAWNACLQQEHDAQQLQERLVTIRDKLQPAFERIESAWSQLRADEELREVLGDQVAWLTDNVHGAGPVEPALETLRHLATLTAFTPGRTGRGHHSGVSLEAIRAVARTLGLRSYGSSQRTKPLPDERTLLTVCKTFDGRVSAANVRNALKTP</sequence>